<accession>A0A0B4S1T5</accession>
<dbReference type="OrthoDB" id="9815272at2"/>
<feature type="region of interest" description="Disordered" evidence="2">
    <location>
        <begin position="265"/>
        <end position="409"/>
    </location>
</feature>
<feature type="compositionally biased region" description="Basic and acidic residues" evidence="2">
    <location>
        <begin position="3028"/>
        <end position="3043"/>
    </location>
</feature>
<dbReference type="Proteomes" id="UP000031386">
    <property type="component" value="Chromosome"/>
</dbReference>
<protein>
    <submittedName>
        <fullName evidence="4">Helicase</fullName>
    </submittedName>
</protein>
<dbReference type="PANTHER" id="PTHR41313:SF1">
    <property type="entry name" value="DNA METHYLASE ADENINE-SPECIFIC DOMAIN-CONTAINING PROTEIN"/>
    <property type="match status" value="1"/>
</dbReference>
<dbReference type="RefSeq" id="WP_041954169.1">
    <property type="nucleotide sequence ID" value="NZ_CP009761.1"/>
</dbReference>
<sequence>MRINDFHNILELVKQDILHSEAEYLKLLKVVGNNQRYDFRSQLSIYDKNPEATACAKFDYWRERFHRTVVRGQKGIPILEDYGTYKKVDYIFDVSQTVSRNRNVNEVNLWRFDKESHQEVLKEMIANEGYEESESTLENIFFLSRIYGDEKIDSLMNELRIADEDRISFVKFVRDSISYAVASRFKVDYPMDKELLRENFKRLDSISLMSLGETVSDISGSIIDTTIQKSKEMELQKEVLRNKEAGYNRIKEEIEKGDNHVLRRDDQERISETERVLRNGEYGRDSRQNQGEYTEQFGGTDGIHQGISQSDLRSDEAGLSFTERGTEPLRDVSRSIQGEEADRTPDGHSETGDSVYENREAETDGSLEDRGRKQSAVWSDDFSPEGNDHQGNRRNLKENTKSEIREADKASFSLPENAYGQIRLSIPLAQKDIDTVLINGGNHDGGRLPVIAEFSKGKSNEELGEYLKNTFQGGNGFELEEKKISAWYSDKGIHFASGTSAREDDTQVLSWSDAANRIAELLENGEFATNVEISEALDYERDRISESLWYLIHDLSEEGKEQGFFEVLEKGGGFPDETKRLSEALKNPEYLVDVIKEYGRFLEAYREDRNVLRFHYHKVDSLYQKLQELELPRKEYTSNLTELPKVKSFITEDEVLATLSTGSGVDRGKERITEFFKENHTLQEKADFLKDEYGTGGRSHAVSGLTGSGEWHDAKGIKLEKNDCKDVFLTWSSVAKHIDELLSKNLYEEKKIESKAEREEEKEPQKSQYYSKDEPENLMTDEMLERVPEFYAQENVSLADKEVHAAYIIPFRSNWTWYMTEYDRESGEAFGLVVGIESEWGYFNLEELKELNAERLILEDFPKTFREIKDTELVKQMSEEEIDRVFNRQLSSKDNHKEQEIFYLSDEMGISLEEAESIINDRNKVSGVNTEDKEKEADNINALPDEKIAIKVGTEFILANKSDVAHINLSEAKNSVALGGVKYKLFYGESYEDSKKVDELIDSYGYTAYQLKEHLRIDTAEYKTYENFEEMEEALEKSPVQSTLFDYIQQKEEVELNEKEESFAEQFAVKQGDTVYFDHEAYIARDIEKNKVNGKPEVWLYPARDGNRQIAIVPFMDNEELLRKISLERPSFIVGDEVRYKDKDCTITRFDNMGNNLKTVTVKDNTEYLGGMITGSDVIPYRLESDLDRIFENLTYKKAKDTIQDIDDKAEKPKIEAHNFKITEEIIPEKLTPSERLNNNLEAISMLNRVESGQRELDSTAQEVLAKYVGWGGLSEAFDESKEGQWKEARAFLKENLSQDEYDSAKESTLTSFYTPKTVIDSIYSTLSGMGFKSGNILEPSMGIGNFIGNIPDEMKKSKFYGVELDSVSGRIGKLLYPESDIQIKGLEETSFSNNFFDAVIGNVPFGEYRVNDREYNKNNFLIHDYFFAKSIDKVRNGGIIAFITSSGTMDKKDESVRRYLAARAEFLGAIRLPNDTFKGVAGTEVTSDIIFLKKRDSIRERDEDWIHLSEDEKGLVYNKYFVENPHMILGTMEEVSGRFGNTLACLPKENANLKELLTKASEEISKNAKYEEIELLDDEITSIPATDDVKNFSYTIIDDEVYYRENSLFVKKEVTEKNKEKIKDYLELNTALKDVIYKQKEDFSDDEVKKSQEKLNEVYDGFSKKHGFVNNLSNTRALKEDSNFPLVSSIEILDEEENFKEKGDIFSKRTITKAKTIDHVDTSLEALVLSMSEKGYVDFDYMESLTGKERPTLIEELRGEIYLSIREEQNFYRPLSFNLEDGDLPFACANGSNSYKYGYVTKDEYLSGNIRDKIAIVDSYLSKLRQTERELPHLGYAEDGKEKELISYEMNRLEYQKAELTKVLPKELEASGINVRLGATWIPIKDIEKFIFETLKTPGWARWDIKVKFSNLTSEWNIEGKSRDKGNDLAEMTYGTSRVNGYKLIEDALNLKETKVFDQIENPDGSKSSVLNKKETLLAGQKQELLKEEFKNWIFNNQERRSRLVKLYNERFNSIRNREYDGSNLSFEGMNTEIKLRPHQRNAIARSLYGGNTLLAHVVGSGKTFEMVASAMESKRLGMCSKSLFVVPNHLTGQIGREFMQLYPSANIMVADKKDFEPRNRKRFIGKIATGEYDAVVIGHTQFEKIPMSKEYQEKHIQDQIDEILNYIEEYKHDRNQNFTVKQLEKTKKKLEARLEKLNDDFKKDDVITFEELGVDKLFVDEAHGFKNLYLHTKMRNVAGIGQSEAFKSSDMFMKCRYMDEMTNGKGIVFATGTPVSNSMTELYTMQRYLQYENLKKNHLEHFDAWASTFGETQSAFELAPEGTGYRVKTRFSKFYNLPELMSMFKEVADIQTSDMLNLPTPEAHYEVIKTLPSEEQKEILKGLSERADKVRNKAVEPDEDNMLKITNDGKKLALDQRLINPLLPDNPDSKVNVCVKNVFSIWDKTKENKSTQLLFSDMSTPKGDGEFNIYDDIREKLVNLGVPKEEIAFIHEAGSDKQKDELFAKVRKGDVRILLGSTQKMGAGTNVQNKLIALHDLDVPWRPADLEQRAGRIVRQGNENKEVNIYRYVTENTFDAYLWQTIENKQKFISQIMTSKTPVRVAEDVDESSLNYAEIKALATGDPKIKEKMDLDNEVTKLKMLEANYKSNRYRLEDKVAKNYPEEITRTEKLIEAVKNDIASVEPKAEGEEKFTSITIKGEKISDKKIAGEKLLEAISKVRINESKIIGKYRNMDLEVSYNFFTNEHNFSLNGAAKHSGELGTSADGNIIRLDNAIEKMPEKLNRLEEKLISTKEQLENAKEELKKPFEKADELKTKVLRLAELNKLLDMGEVEEKRNDNPLVEDVKRAIIDFCNREYEENHSYDEFSTLYPDMKHIGIAYTNTPDERHGIQYELNLEAKTWTQYIDDIPIKTESFDYENKGENEALRNMKNEIELSSFEDLVYVDSEDLKAALGLEIDDEGNFYDPLAKDLDNDGIIDRYDNDFRDSDYFESTYDVEDNLHTKEETSQRTEDKPSILGQIRAYQSESKTEEKQTTKEQEYAR</sequence>
<dbReference type="Gene3D" id="3.40.50.150">
    <property type="entry name" value="Vaccinia Virus protein VP39"/>
    <property type="match status" value="1"/>
</dbReference>
<dbReference type="SUPFAM" id="SSF52540">
    <property type="entry name" value="P-loop containing nucleoside triphosphate hydrolases"/>
    <property type="match status" value="2"/>
</dbReference>
<organism evidence="4 5">
    <name type="scientific">Parvimonas micra</name>
    <dbReference type="NCBI Taxonomy" id="33033"/>
    <lineage>
        <taxon>Bacteria</taxon>
        <taxon>Bacillati</taxon>
        <taxon>Bacillota</taxon>
        <taxon>Tissierellia</taxon>
        <taxon>Tissierellales</taxon>
        <taxon>Peptoniphilaceae</taxon>
        <taxon>Parvimonas</taxon>
    </lineage>
</organism>
<evidence type="ECO:0000313" key="4">
    <source>
        <dbReference type="EMBL" id="AIZ36713.1"/>
    </source>
</evidence>
<dbReference type="InterPro" id="IPR027417">
    <property type="entry name" value="P-loop_NTPase"/>
</dbReference>
<dbReference type="GO" id="GO:0005524">
    <property type="term" value="F:ATP binding"/>
    <property type="evidence" value="ECO:0007669"/>
    <property type="project" value="InterPro"/>
</dbReference>
<gene>
    <name evidence="4" type="ORF">NW74_04885</name>
</gene>
<dbReference type="GO" id="GO:0009007">
    <property type="term" value="F:site-specific DNA-methyltransferase (adenine-specific) activity"/>
    <property type="evidence" value="ECO:0007669"/>
    <property type="project" value="UniProtKB-EC"/>
</dbReference>
<keyword evidence="4" id="KW-0067">ATP-binding</keyword>
<dbReference type="Pfam" id="PF04851">
    <property type="entry name" value="ResIII"/>
    <property type="match status" value="1"/>
</dbReference>
<dbReference type="PRINTS" id="PR00507">
    <property type="entry name" value="N12N6MTFRASE"/>
</dbReference>
<feature type="domain" description="Helicase C-terminal" evidence="3">
    <location>
        <begin position="2439"/>
        <end position="2607"/>
    </location>
</feature>
<reference evidence="4 5" key="1">
    <citation type="submission" date="2014-10" db="EMBL/GenBank/DDBJ databases">
        <title>Complete genome sequence of Parvimonas micra KCOM 1535 (= ChDC B708).</title>
        <authorList>
            <person name="Kook J.-K."/>
            <person name="Park S.-N."/>
            <person name="Lim Y.K."/>
            <person name="Roh H."/>
        </authorList>
    </citation>
    <scope>NUCLEOTIDE SEQUENCE [LARGE SCALE GENOMIC DNA]</scope>
    <source>
        <strain evidence="5">KCOM 1535 / ChDC B708</strain>
    </source>
</reference>
<feature type="compositionally biased region" description="Basic and acidic residues" evidence="2">
    <location>
        <begin position="324"/>
        <end position="333"/>
    </location>
</feature>
<keyword evidence="1" id="KW-0175">Coiled coil</keyword>
<keyword evidence="4" id="KW-0378">Hydrolase</keyword>
<keyword evidence="5" id="KW-1185">Reference proteome</keyword>
<name>A0A0B4S1T5_9FIRM</name>
<feature type="region of interest" description="Disordered" evidence="2">
    <location>
        <begin position="3000"/>
        <end position="3043"/>
    </location>
</feature>
<dbReference type="PANTHER" id="PTHR41313">
    <property type="entry name" value="ADENINE-SPECIFIC METHYLTRANSFERASE"/>
    <property type="match status" value="1"/>
</dbReference>
<dbReference type="Pfam" id="PF00271">
    <property type="entry name" value="Helicase_C"/>
    <property type="match status" value="1"/>
</dbReference>
<dbReference type="SUPFAM" id="SSF53335">
    <property type="entry name" value="S-adenosyl-L-methionine-dependent methyltransferases"/>
    <property type="match status" value="1"/>
</dbReference>
<dbReference type="Pfam" id="PF07669">
    <property type="entry name" value="Eco57I"/>
    <property type="match status" value="1"/>
</dbReference>
<feature type="region of interest" description="Disordered" evidence="2">
    <location>
        <begin position="753"/>
        <end position="775"/>
    </location>
</feature>
<keyword evidence="4" id="KW-0547">Nucleotide-binding</keyword>
<dbReference type="InterPro" id="IPR052933">
    <property type="entry name" value="DNA_Protect_Modify"/>
</dbReference>
<feature type="coiled-coil region" evidence="1">
    <location>
        <begin position="2769"/>
        <end position="2817"/>
    </location>
</feature>
<dbReference type="GO" id="GO:0006304">
    <property type="term" value="P:DNA modification"/>
    <property type="evidence" value="ECO:0007669"/>
    <property type="project" value="InterPro"/>
</dbReference>
<evidence type="ECO:0000313" key="5">
    <source>
        <dbReference type="Proteomes" id="UP000031386"/>
    </source>
</evidence>
<dbReference type="Gene3D" id="3.40.50.300">
    <property type="entry name" value="P-loop containing nucleotide triphosphate hydrolases"/>
    <property type="match status" value="2"/>
</dbReference>
<dbReference type="InterPro" id="IPR014001">
    <property type="entry name" value="Helicase_ATP-bd"/>
</dbReference>
<dbReference type="EMBL" id="CP009761">
    <property type="protein sequence ID" value="AIZ36713.1"/>
    <property type="molecule type" value="Genomic_DNA"/>
</dbReference>
<feature type="compositionally biased region" description="Basic and acidic residues" evidence="2">
    <location>
        <begin position="3000"/>
        <end position="3015"/>
    </location>
</feature>
<evidence type="ECO:0000259" key="3">
    <source>
        <dbReference type="PROSITE" id="PS51194"/>
    </source>
</evidence>
<evidence type="ECO:0000256" key="2">
    <source>
        <dbReference type="SAM" id="MobiDB-lite"/>
    </source>
</evidence>
<dbReference type="PROSITE" id="PS51194">
    <property type="entry name" value="HELICASE_CTER"/>
    <property type="match status" value="1"/>
</dbReference>
<dbReference type="InterPro" id="IPR011639">
    <property type="entry name" value="MethylTrfase_TaqI-like_dom"/>
</dbReference>
<dbReference type="SMART" id="SM00487">
    <property type="entry name" value="DEXDc"/>
    <property type="match status" value="1"/>
</dbReference>
<feature type="compositionally biased region" description="Basic and acidic residues" evidence="2">
    <location>
        <begin position="386"/>
        <end position="409"/>
    </location>
</feature>
<dbReference type="GO" id="GO:0003677">
    <property type="term" value="F:DNA binding"/>
    <property type="evidence" value="ECO:0007669"/>
    <property type="project" value="InterPro"/>
</dbReference>
<dbReference type="KEGG" id="pmic:NW74_04885"/>
<dbReference type="GO" id="GO:0004386">
    <property type="term" value="F:helicase activity"/>
    <property type="evidence" value="ECO:0007669"/>
    <property type="project" value="UniProtKB-KW"/>
</dbReference>
<keyword evidence="4" id="KW-0347">Helicase</keyword>
<feature type="compositionally biased region" description="Basic and acidic residues" evidence="2">
    <location>
        <begin position="340"/>
        <end position="372"/>
    </location>
</feature>
<dbReference type="InterPro" id="IPR006935">
    <property type="entry name" value="Helicase/UvrB_N"/>
</dbReference>
<feature type="compositionally biased region" description="Basic and acidic residues" evidence="2">
    <location>
        <begin position="265"/>
        <end position="287"/>
    </location>
</feature>
<dbReference type="SMART" id="SM00490">
    <property type="entry name" value="HELICc"/>
    <property type="match status" value="1"/>
</dbReference>
<dbReference type="InterPro" id="IPR001650">
    <property type="entry name" value="Helicase_C-like"/>
</dbReference>
<proteinExistence type="predicted"/>
<dbReference type="GO" id="GO:0016787">
    <property type="term" value="F:hydrolase activity"/>
    <property type="evidence" value="ECO:0007669"/>
    <property type="project" value="InterPro"/>
</dbReference>
<dbReference type="STRING" id="33033.NW74_04885"/>
<dbReference type="InterPro" id="IPR029063">
    <property type="entry name" value="SAM-dependent_MTases_sf"/>
</dbReference>
<evidence type="ECO:0000256" key="1">
    <source>
        <dbReference type="SAM" id="Coils"/>
    </source>
</evidence>